<dbReference type="Gene3D" id="3.40.50.880">
    <property type="match status" value="1"/>
</dbReference>
<evidence type="ECO:0000313" key="3">
    <source>
        <dbReference type="Proteomes" id="UP000297535"/>
    </source>
</evidence>
<feature type="transmembrane region" description="Helical" evidence="1">
    <location>
        <begin position="210"/>
        <end position="231"/>
    </location>
</feature>
<keyword evidence="1" id="KW-1133">Transmembrane helix</keyword>
<name>A0A4Z0NHR2_9HYPH</name>
<dbReference type="InterPro" id="IPR029062">
    <property type="entry name" value="Class_I_gatase-like"/>
</dbReference>
<keyword evidence="3" id="KW-1185">Reference proteome</keyword>
<evidence type="ECO:0000313" key="2">
    <source>
        <dbReference type="EMBL" id="TGD95126.1"/>
    </source>
</evidence>
<reference evidence="2 3" key="1">
    <citation type="submission" date="2019-04" db="EMBL/GenBank/DDBJ databases">
        <authorList>
            <person name="Feng G."/>
            <person name="Zhu H."/>
        </authorList>
    </citation>
    <scope>NUCLEOTIDE SEQUENCE [LARGE SCALE GENOMIC DNA]</scope>
    <source>
        <strain evidence="2 3">6HR-1</strain>
    </source>
</reference>
<feature type="transmembrane region" description="Helical" evidence="1">
    <location>
        <begin position="134"/>
        <end position="151"/>
    </location>
</feature>
<gene>
    <name evidence="2" type="ORF">EU555_29565</name>
</gene>
<feature type="transmembrane region" description="Helical" evidence="1">
    <location>
        <begin position="32"/>
        <end position="54"/>
    </location>
</feature>
<feature type="transmembrane region" description="Helical" evidence="1">
    <location>
        <begin position="180"/>
        <end position="198"/>
    </location>
</feature>
<dbReference type="RefSeq" id="WP_135418919.1">
    <property type="nucleotide sequence ID" value="NZ_SRLB01000033.1"/>
</dbReference>
<dbReference type="SUPFAM" id="SSF52317">
    <property type="entry name" value="Class I glutamine amidotransferase-like"/>
    <property type="match status" value="1"/>
</dbReference>
<proteinExistence type="predicted"/>
<dbReference type="AlphaFoldDB" id="A0A4Z0NHR2"/>
<evidence type="ECO:0000256" key="1">
    <source>
        <dbReference type="SAM" id="Phobius"/>
    </source>
</evidence>
<organism evidence="2 3">
    <name type="scientific">Methylobacterium nonmethylotrophicum</name>
    <dbReference type="NCBI Taxonomy" id="1141884"/>
    <lineage>
        <taxon>Bacteria</taxon>
        <taxon>Pseudomonadati</taxon>
        <taxon>Pseudomonadota</taxon>
        <taxon>Alphaproteobacteria</taxon>
        <taxon>Hyphomicrobiales</taxon>
        <taxon>Methylobacteriaceae</taxon>
        <taxon>Methylobacterium</taxon>
    </lineage>
</organism>
<evidence type="ECO:0008006" key="4">
    <source>
        <dbReference type="Google" id="ProtNLM"/>
    </source>
</evidence>
<keyword evidence="1" id="KW-0472">Membrane</keyword>
<protein>
    <recommendedName>
        <fullName evidence="4">DUF4350 domain-containing protein</fullName>
    </recommendedName>
</protein>
<sequence>MNVAVRPDERGVEALPAGPGAAVRDRIARMRAALAGAALLFGAGTAFLVSADLLGPVNPALALCATVLVLAALVAPAWRLPGSGVVWGARLAPVLPLVLTPLAGDAGQAARLFGTVAALAVLAHLPDAARRPRFAAAAGMVAFGSLIYLAGKVSVPAWHALDAAAGWISAGAGWLADRPVHLGPVAAGLWPLLLGLWLGLRAVRARPRAALLHVAAIAAATLLCAACQMPLERGLAWLAQAALNPPPQHLGDTDQPERLAPGALIGLVNLALLAVVAVSAAVTGLSAPSRSPPARAARIGRAAAGAGLLAAGVALLLVTPAPDFRPGRTVAFYDADLDLSRPVPGRYGLIQAGMYGGLWDLLGLAGYRRERVTEAQIRSGEVLEGIDALVVIMPRTAFAPAAHEAVWRFVERGGGLLVLGDHTDIWGVMQPINRLLAPVGVRIAYDSAYPLRRHWQYALDIRPHAVTRGVGDQVEIQIGTGASLDLSGGGAVPFLVGRYAFGDQGNLTNTGYGAGLGDYHYQVGERLGDVPVAAAARHGLGRVVVFGDTSSFQVLGVPMAADFVERVLRWLAQPSGGGEEAAWRPILGLGLALAGLAALWAAGPAMPLPVAAGAALAGWLGALLWPVPASAPLGPASGLAVVDLTASPRFPAQLFEAGSYGGLYTAVFRAGYLPVASRRNQDRLVPQAGLIAFVAPTAILDDARLGAVEALLKRGGTVLVADGRSDPQAANRVLSLCGLALRGPALGPARGAWGDRSVEMVDAWPVVALPGRTMRTDLSWNGHALVAETRVGEGRCIALGDARFLADDKFEGESQFNATNVAFVDALLRDELR</sequence>
<keyword evidence="1" id="KW-0812">Transmembrane</keyword>
<feature type="transmembrane region" description="Helical" evidence="1">
    <location>
        <begin position="299"/>
        <end position="318"/>
    </location>
</feature>
<feature type="transmembrane region" description="Helical" evidence="1">
    <location>
        <begin position="60"/>
        <end position="78"/>
    </location>
</feature>
<dbReference type="OrthoDB" id="9801679at2"/>
<accession>A0A4Z0NHR2</accession>
<dbReference type="EMBL" id="SRLB01000033">
    <property type="protein sequence ID" value="TGD95126.1"/>
    <property type="molecule type" value="Genomic_DNA"/>
</dbReference>
<dbReference type="Proteomes" id="UP000297535">
    <property type="component" value="Unassembled WGS sequence"/>
</dbReference>
<feature type="transmembrane region" description="Helical" evidence="1">
    <location>
        <begin position="263"/>
        <end position="287"/>
    </location>
</feature>
<comment type="caution">
    <text evidence="2">The sequence shown here is derived from an EMBL/GenBank/DDBJ whole genome shotgun (WGS) entry which is preliminary data.</text>
</comment>